<evidence type="ECO:0000256" key="6">
    <source>
        <dbReference type="ARBA" id="ARBA00022723"/>
    </source>
</evidence>
<evidence type="ECO:0000259" key="12">
    <source>
        <dbReference type="Pfam" id="PF03313"/>
    </source>
</evidence>
<dbReference type="RefSeq" id="WP_154495886.1">
    <property type="nucleotide sequence ID" value="NZ_VUMU01000005.1"/>
</dbReference>
<protein>
    <recommendedName>
        <fullName evidence="11">L-serine dehydratase</fullName>
        <ecNumber evidence="11">4.3.1.17</ecNumber>
    </recommendedName>
</protein>
<comment type="cofactor">
    <cofactor evidence="1 11">
        <name>[4Fe-4S] cluster</name>
        <dbReference type="ChEBI" id="CHEBI:49883"/>
    </cofactor>
</comment>
<dbReference type="GO" id="GO:0003941">
    <property type="term" value="F:L-serine ammonia-lyase activity"/>
    <property type="evidence" value="ECO:0007669"/>
    <property type="project" value="UniProtKB-UniRule"/>
</dbReference>
<keyword evidence="9 11" id="KW-0456">Lyase</keyword>
<dbReference type="PANTHER" id="PTHR30182">
    <property type="entry name" value="L-SERINE DEHYDRATASE"/>
    <property type="match status" value="1"/>
</dbReference>
<evidence type="ECO:0000313" key="13">
    <source>
        <dbReference type="EMBL" id="MST57750.1"/>
    </source>
</evidence>
<dbReference type="NCBIfam" id="TIGR00718">
    <property type="entry name" value="sda_alpha"/>
    <property type="match status" value="1"/>
</dbReference>
<comment type="catalytic activity">
    <reaction evidence="10 11">
        <text>L-serine = pyruvate + NH4(+)</text>
        <dbReference type="Rhea" id="RHEA:19169"/>
        <dbReference type="ChEBI" id="CHEBI:15361"/>
        <dbReference type="ChEBI" id="CHEBI:28938"/>
        <dbReference type="ChEBI" id="CHEBI:33384"/>
        <dbReference type="EC" id="4.3.1.17"/>
    </reaction>
</comment>
<dbReference type="Pfam" id="PF03313">
    <property type="entry name" value="SDH_alpha"/>
    <property type="match status" value="1"/>
</dbReference>
<feature type="domain" description="Serine dehydratase-like alpha subunit" evidence="12">
    <location>
        <begin position="17"/>
        <end position="277"/>
    </location>
</feature>
<keyword evidence="4 11" id="KW-0312">Gluconeogenesis</keyword>
<reference evidence="13 14" key="1">
    <citation type="submission" date="2019-08" db="EMBL/GenBank/DDBJ databases">
        <title>In-depth cultivation of the pig gut microbiome towards novel bacterial diversity and tailored functional studies.</title>
        <authorList>
            <person name="Wylensek D."/>
            <person name="Hitch T.C.A."/>
            <person name="Clavel T."/>
        </authorList>
    </citation>
    <scope>NUCLEOTIDE SEQUENCE [LARGE SCALE GENOMIC DNA]</scope>
    <source>
        <strain evidence="13 14">WCA3-601-WT-6H</strain>
    </source>
</reference>
<sequence length="296" mass="31359">MSYQSFEQVLQKCHTEEKEFWRVILEDDMAERNVSEEDSMEHMRVTWDAMLLAAATYEGNLNSSSGLVGGDGRRMEEYIHSAVTESLCGEYVDTCIAGALQMGESNACMKRIVAAPTAGACGVLPAVLVPYFQKRCKDTDKILKAMYVAAGIGQIIATRSSISGAAGGCQAEIGAASSMAAGALVYLQGGDCTQIATAAAMAMKNLLGLVCDPVAGLVEVPCVKRNVIGTVNAMSAADMAMAGITSRIPPDQVMDAMKEVGDKMDASLRETALGGLAHTEEGMKIAEKMYSSHKNC</sequence>
<evidence type="ECO:0000256" key="10">
    <source>
        <dbReference type="ARBA" id="ARBA00049406"/>
    </source>
</evidence>
<keyword evidence="6 11" id="KW-0479">Metal-binding</keyword>
<keyword evidence="14" id="KW-1185">Reference proteome</keyword>
<dbReference type="GO" id="GO:0051539">
    <property type="term" value="F:4 iron, 4 sulfur cluster binding"/>
    <property type="evidence" value="ECO:0007669"/>
    <property type="project" value="UniProtKB-UniRule"/>
</dbReference>
<proteinExistence type="inferred from homology"/>
<evidence type="ECO:0000256" key="11">
    <source>
        <dbReference type="RuleBase" id="RU366059"/>
    </source>
</evidence>
<dbReference type="AlphaFoldDB" id="A0A6L5YIK2"/>
<dbReference type="GO" id="GO:0046872">
    <property type="term" value="F:metal ion binding"/>
    <property type="evidence" value="ECO:0007669"/>
    <property type="project" value="UniProtKB-KW"/>
</dbReference>
<dbReference type="InterPro" id="IPR004642">
    <property type="entry name" value="Ser_deHydtase_asu"/>
</dbReference>
<dbReference type="InterPro" id="IPR051318">
    <property type="entry name" value="Fe-S_L-Ser"/>
</dbReference>
<organism evidence="13 14">
    <name type="scientific">Waltera intestinalis</name>
    <dbReference type="NCBI Taxonomy" id="2606635"/>
    <lineage>
        <taxon>Bacteria</taxon>
        <taxon>Bacillati</taxon>
        <taxon>Bacillota</taxon>
        <taxon>Clostridia</taxon>
        <taxon>Lachnospirales</taxon>
        <taxon>Lachnospiraceae</taxon>
        <taxon>Waltera</taxon>
    </lineage>
</organism>
<evidence type="ECO:0000256" key="8">
    <source>
        <dbReference type="ARBA" id="ARBA00023014"/>
    </source>
</evidence>
<dbReference type="Proteomes" id="UP000476055">
    <property type="component" value="Unassembled WGS sequence"/>
</dbReference>
<evidence type="ECO:0000256" key="3">
    <source>
        <dbReference type="ARBA" id="ARBA00008636"/>
    </source>
</evidence>
<evidence type="ECO:0000256" key="9">
    <source>
        <dbReference type="ARBA" id="ARBA00023239"/>
    </source>
</evidence>
<name>A0A6L5YIK2_9FIRM</name>
<evidence type="ECO:0000256" key="1">
    <source>
        <dbReference type="ARBA" id="ARBA00001966"/>
    </source>
</evidence>
<evidence type="ECO:0000313" key="14">
    <source>
        <dbReference type="Proteomes" id="UP000476055"/>
    </source>
</evidence>
<comment type="caution">
    <text evidence="13">The sequence shown here is derived from an EMBL/GenBank/DDBJ whole genome shotgun (WGS) entry which is preliminary data.</text>
</comment>
<dbReference type="GO" id="GO:0006094">
    <property type="term" value="P:gluconeogenesis"/>
    <property type="evidence" value="ECO:0007669"/>
    <property type="project" value="UniProtKB-KW"/>
</dbReference>
<dbReference type="EC" id="4.3.1.17" evidence="11"/>
<accession>A0A6L5YIK2</accession>
<evidence type="ECO:0000256" key="5">
    <source>
        <dbReference type="ARBA" id="ARBA00022485"/>
    </source>
</evidence>
<keyword evidence="7 11" id="KW-0408">Iron</keyword>
<dbReference type="InterPro" id="IPR005130">
    <property type="entry name" value="Ser_deHydtase-like_asu"/>
</dbReference>
<comment type="similarity">
    <text evidence="3 11">Belongs to the iron-sulfur dependent L-serine dehydratase family.</text>
</comment>
<gene>
    <name evidence="13" type="primary">sdaAA</name>
    <name evidence="13" type="ORF">FYJ59_05765</name>
</gene>
<dbReference type="PANTHER" id="PTHR30182:SF1">
    <property type="entry name" value="L-SERINE DEHYDRATASE 1"/>
    <property type="match status" value="1"/>
</dbReference>
<evidence type="ECO:0000256" key="2">
    <source>
        <dbReference type="ARBA" id="ARBA00004742"/>
    </source>
</evidence>
<evidence type="ECO:0000256" key="7">
    <source>
        <dbReference type="ARBA" id="ARBA00023004"/>
    </source>
</evidence>
<keyword evidence="5 11" id="KW-0004">4Fe-4S</keyword>
<evidence type="ECO:0000256" key="4">
    <source>
        <dbReference type="ARBA" id="ARBA00022432"/>
    </source>
</evidence>
<keyword evidence="8 11" id="KW-0411">Iron-sulfur</keyword>
<dbReference type="EMBL" id="VUMU01000005">
    <property type="protein sequence ID" value="MST57750.1"/>
    <property type="molecule type" value="Genomic_DNA"/>
</dbReference>
<comment type="pathway">
    <text evidence="2">Carbohydrate biosynthesis; gluconeogenesis.</text>
</comment>